<reference evidence="4" key="2">
    <citation type="submission" date="2021-04" db="EMBL/GenBank/DDBJ databases">
        <authorList>
            <person name="Gilroy R."/>
        </authorList>
    </citation>
    <scope>NUCLEOTIDE SEQUENCE</scope>
    <source>
        <strain evidence="4">CHK33-7979</strain>
    </source>
</reference>
<evidence type="ECO:0000313" key="5">
    <source>
        <dbReference type="Proteomes" id="UP000886824"/>
    </source>
</evidence>
<dbReference type="AlphaFoldDB" id="A0A9D2CEU4"/>
<evidence type="ECO:0000259" key="3">
    <source>
        <dbReference type="Pfam" id="PF13203"/>
    </source>
</evidence>
<evidence type="ECO:0000259" key="2">
    <source>
        <dbReference type="Pfam" id="PF09967"/>
    </source>
</evidence>
<dbReference type="InterPro" id="IPR018698">
    <property type="entry name" value="VWA-like_dom"/>
</dbReference>
<sequence>MAENSKWQSLGQKILSAARNELYLNLPFLDAALGALRLETGFDTPTLATDGQALYYSGTWLSARYERSRALVCRAYLHTVLHCLLRHLPKRRGRDGALWDLCCDIAVESILDGLDYPCLAAPVAVSRRQALYERLGGAEKALTAEAIYRHFRRERLSPYERATLVREFVQDDHSLWEQRQNQENEEQWRRAAQRVQTGMETLFSQNASGGQAVLEQLRVEAREKHDYRAFLQRFAVLGEELGVDGDTFDYGYYAYGLRRYGNMPLIEPLETREARRIRDLVIAIDTSMSTSGELVRQFLSYTYTILKESESFFRTFRLRLLQCDDQLRADQLITNEEDLRESMEHFQLTGQSATDFRPVFDHVEALRRKGALRDLRGLLYFTDGLGVYPTRRPDYDTAFVMLAHQGFPERVPPWGIRVLLDEDELDQEDPQPDTLSEEAQP</sequence>
<feature type="compositionally biased region" description="Acidic residues" evidence="1">
    <location>
        <begin position="422"/>
        <end position="431"/>
    </location>
</feature>
<evidence type="ECO:0000313" key="4">
    <source>
        <dbReference type="EMBL" id="HIY73859.1"/>
    </source>
</evidence>
<dbReference type="EMBL" id="DXCX01000081">
    <property type="protein sequence ID" value="HIY73859.1"/>
    <property type="molecule type" value="Genomic_DNA"/>
</dbReference>
<feature type="region of interest" description="Disordered" evidence="1">
    <location>
        <begin position="422"/>
        <end position="441"/>
    </location>
</feature>
<dbReference type="InterPro" id="IPR025154">
    <property type="entry name" value="Put_metallopeptidase_dom"/>
</dbReference>
<dbReference type="PANTHER" id="PTHR38730:SF1">
    <property type="entry name" value="SLL7028 PROTEIN"/>
    <property type="match status" value="1"/>
</dbReference>
<name>A0A9D2CEU4_9FIRM</name>
<gene>
    <name evidence="4" type="ORF">H9826_07790</name>
</gene>
<feature type="domain" description="Putative metallopeptidase" evidence="3">
    <location>
        <begin position="15"/>
        <end position="198"/>
    </location>
</feature>
<organism evidence="4 5">
    <name type="scientific">Candidatus Intestinimonas merdavium</name>
    <dbReference type="NCBI Taxonomy" id="2838622"/>
    <lineage>
        <taxon>Bacteria</taxon>
        <taxon>Bacillati</taxon>
        <taxon>Bacillota</taxon>
        <taxon>Clostridia</taxon>
        <taxon>Eubacteriales</taxon>
        <taxon>Intestinimonas</taxon>
    </lineage>
</organism>
<accession>A0A9D2CEU4</accession>
<proteinExistence type="predicted"/>
<dbReference type="Proteomes" id="UP000886824">
    <property type="component" value="Unassembled WGS sequence"/>
</dbReference>
<dbReference type="PANTHER" id="PTHR38730">
    <property type="entry name" value="SLL7028 PROTEIN"/>
    <property type="match status" value="1"/>
</dbReference>
<evidence type="ECO:0008006" key="6">
    <source>
        <dbReference type="Google" id="ProtNLM"/>
    </source>
</evidence>
<protein>
    <recommendedName>
        <fullName evidence="6">Metallopeptidase</fullName>
    </recommendedName>
</protein>
<comment type="caution">
    <text evidence="4">The sequence shown here is derived from an EMBL/GenBank/DDBJ whole genome shotgun (WGS) entry which is preliminary data.</text>
</comment>
<feature type="domain" description="VWA-like" evidence="2">
    <location>
        <begin position="280"/>
        <end position="419"/>
    </location>
</feature>
<dbReference type="Pfam" id="PF13203">
    <property type="entry name" value="DUF2201_N"/>
    <property type="match status" value="1"/>
</dbReference>
<dbReference type="Pfam" id="PF09967">
    <property type="entry name" value="DUF2201"/>
    <property type="match status" value="1"/>
</dbReference>
<evidence type="ECO:0000256" key="1">
    <source>
        <dbReference type="SAM" id="MobiDB-lite"/>
    </source>
</evidence>
<reference evidence="4" key="1">
    <citation type="journal article" date="2021" name="PeerJ">
        <title>Extensive microbial diversity within the chicken gut microbiome revealed by metagenomics and culture.</title>
        <authorList>
            <person name="Gilroy R."/>
            <person name="Ravi A."/>
            <person name="Getino M."/>
            <person name="Pursley I."/>
            <person name="Horton D.L."/>
            <person name="Alikhan N.F."/>
            <person name="Baker D."/>
            <person name="Gharbi K."/>
            <person name="Hall N."/>
            <person name="Watson M."/>
            <person name="Adriaenssens E.M."/>
            <person name="Foster-Nyarko E."/>
            <person name="Jarju S."/>
            <person name="Secka A."/>
            <person name="Antonio M."/>
            <person name="Oren A."/>
            <person name="Chaudhuri R.R."/>
            <person name="La Ragione R."/>
            <person name="Hildebrand F."/>
            <person name="Pallen M.J."/>
        </authorList>
    </citation>
    <scope>NUCLEOTIDE SEQUENCE</scope>
    <source>
        <strain evidence="4">CHK33-7979</strain>
    </source>
</reference>